<comment type="caution">
    <text evidence="1">The sequence shown here is derived from an EMBL/GenBank/DDBJ whole genome shotgun (WGS) entry which is preliminary data.</text>
</comment>
<reference evidence="1 2" key="1">
    <citation type="submission" date="2018-06" db="EMBL/GenBank/DDBJ databases">
        <title>Comparative genomics reveals the genomic features of Rhizophagus irregularis, R. cerebriforme, R. diaphanum and Gigaspora rosea, and their symbiotic lifestyle signature.</title>
        <authorList>
            <person name="Morin E."/>
            <person name="San Clemente H."/>
            <person name="Chen E.C.H."/>
            <person name="De La Providencia I."/>
            <person name="Hainaut M."/>
            <person name="Kuo A."/>
            <person name="Kohler A."/>
            <person name="Murat C."/>
            <person name="Tang N."/>
            <person name="Roy S."/>
            <person name="Loubradou J."/>
            <person name="Henrissat B."/>
            <person name="Grigoriev I.V."/>
            <person name="Corradi N."/>
            <person name="Roux C."/>
            <person name="Martin F.M."/>
        </authorList>
    </citation>
    <scope>NUCLEOTIDE SEQUENCE [LARGE SCALE GENOMIC DNA]</scope>
    <source>
        <strain evidence="1 2">DAOM 227022</strain>
    </source>
</reference>
<accession>A0A397SR40</accession>
<dbReference type="Proteomes" id="UP000265703">
    <property type="component" value="Unassembled WGS sequence"/>
</dbReference>
<name>A0A397SR40_9GLOM</name>
<organism evidence="1 2">
    <name type="scientific">Glomus cerebriforme</name>
    <dbReference type="NCBI Taxonomy" id="658196"/>
    <lineage>
        <taxon>Eukaryota</taxon>
        <taxon>Fungi</taxon>
        <taxon>Fungi incertae sedis</taxon>
        <taxon>Mucoromycota</taxon>
        <taxon>Glomeromycotina</taxon>
        <taxon>Glomeromycetes</taxon>
        <taxon>Glomerales</taxon>
        <taxon>Glomeraceae</taxon>
        <taxon>Glomus</taxon>
    </lineage>
</organism>
<evidence type="ECO:0000313" key="2">
    <source>
        <dbReference type="Proteomes" id="UP000265703"/>
    </source>
</evidence>
<proteinExistence type="predicted"/>
<evidence type="ECO:0000313" key="1">
    <source>
        <dbReference type="EMBL" id="RIA85134.1"/>
    </source>
</evidence>
<dbReference type="EMBL" id="QKYT01000445">
    <property type="protein sequence ID" value="RIA85134.1"/>
    <property type="molecule type" value="Genomic_DNA"/>
</dbReference>
<feature type="non-terminal residue" evidence="1">
    <location>
        <position position="53"/>
    </location>
</feature>
<sequence>MRLCDAPPELLELINRSEKKNEGLSKVGLSVKGFPSKTIDSFQFSITKLSKKS</sequence>
<protein>
    <submittedName>
        <fullName evidence="1">Uncharacterized protein</fullName>
    </submittedName>
</protein>
<dbReference type="AlphaFoldDB" id="A0A397SR40"/>
<gene>
    <name evidence="1" type="ORF">C1645_782612</name>
</gene>
<keyword evidence="2" id="KW-1185">Reference proteome</keyword>